<reference evidence="4 5" key="1">
    <citation type="submission" date="2018-03" db="EMBL/GenBank/DDBJ databases">
        <title>Genomic Encyclopedia of Type Strains, Phase III (KMG-III): the genomes of soil and plant-associated and newly described type strains.</title>
        <authorList>
            <person name="Whitman W."/>
        </authorList>
    </citation>
    <scope>NUCLEOTIDE SEQUENCE [LARGE SCALE GENOMIC DNA]</scope>
    <source>
        <strain evidence="4 5">CGMCC 4.7097</strain>
    </source>
</reference>
<dbReference type="InterPro" id="IPR015943">
    <property type="entry name" value="WD40/YVTN_repeat-like_dom_sf"/>
</dbReference>
<dbReference type="InterPro" id="IPR029030">
    <property type="entry name" value="Caspase-like_dom_sf"/>
</dbReference>
<evidence type="ECO:0000256" key="1">
    <source>
        <dbReference type="SAM" id="MobiDB-lite"/>
    </source>
</evidence>
<dbReference type="NCBIfam" id="NF047832">
    <property type="entry name" value="caspase_w_EACC1"/>
    <property type="match status" value="1"/>
</dbReference>
<organism evidence="4 5">
    <name type="scientific">Saccharothrix carnea</name>
    <dbReference type="NCBI Taxonomy" id="1280637"/>
    <lineage>
        <taxon>Bacteria</taxon>
        <taxon>Bacillati</taxon>
        <taxon>Actinomycetota</taxon>
        <taxon>Actinomycetes</taxon>
        <taxon>Pseudonocardiales</taxon>
        <taxon>Pseudonocardiaceae</taxon>
        <taxon>Saccharothrix</taxon>
    </lineage>
</organism>
<feature type="transmembrane region" description="Helical" evidence="2">
    <location>
        <begin position="672"/>
        <end position="692"/>
    </location>
</feature>
<sequence length="698" mass="76248">MRRALLIATDTYRDPTFGALRAPRLDATELDMVLSDPAIGDFATEVLVNEPVQHLRERIETVLGQARHDDLVLLYLSGHGVKARLGDLHFVTTDTRHTVLATTSLDAAFVRRQIDDSLAGQVVVWLDCCYGGAFPSGMLPRATEDVDVVQQLVEGRGCAVMTASTHIQYAYEPVGDHVDDRAEPSVFTKAIIDGLRTGDADLDHDGEISALDLYRYVYDRVRRTNPDQTPTSSGTLSGDLRIAYAGTPLPPGLPDELRRLLRSPKAGFRRAGLRILRELAQEGDQVSLAALRVLEKSVSQVPPAARKTPPRPAAATAPPPGPITPPPLAVLADQPIRTVLRRSVPEFDANGVVGRANRRVVFSHDSSMLAAGKWVRSTQGWRAIFELTDGVFRAFSPDDRLVAVSSYQRLTVFSTETWTAVASVTVAGYVDRVGFNHDGTLLAVTSRGATKIFQSVGDRWQALDEPVFRDLRDVRFCPDTPRLLVATDDERIDLWNTTTWTRIGSTDLPGVRVVALKYGLLLAAASKKTVRVWRADTWEVVSSAELDESRFLGPVAFGPELNVLICRGWHGVELRSVADGKTSRTIPTDLQLPALSGNGRFLAGVSPYGPLWKENEVWVWVRDRVDAKGLRPKRIPPKPSVAADNKDRRRVGHIGAVGGGVVTASVLAIIEWAAVPVVGAGGVLAAVAWWVVDRVWIT</sequence>
<name>A0A2P8I5B3_SACCR</name>
<evidence type="ECO:0000259" key="3">
    <source>
        <dbReference type="Pfam" id="PF00656"/>
    </source>
</evidence>
<dbReference type="Pfam" id="PF00656">
    <property type="entry name" value="Peptidase_C14"/>
    <property type="match status" value="1"/>
</dbReference>
<dbReference type="SUPFAM" id="SSF52129">
    <property type="entry name" value="Caspase-like"/>
    <property type="match status" value="1"/>
</dbReference>
<proteinExistence type="predicted"/>
<keyword evidence="2" id="KW-0472">Membrane</keyword>
<dbReference type="GO" id="GO:0004197">
    <property type="term" value="F:cysteine-type endopeptidase activity"/>
    <property type="evidence" value="ECO:0007669"/>
    <property type="project" value="InterPro"/>
</dbReference>
<comment type="caution">
    <text evidence="4">The sequence shown here is derived from an EMBL/GenBank/DDBJ whole genome shotgun (WGS) entry which is preliminary data.</text>
</comment>
<evidence type="ECO:0000313" key="4">
    <source>
        <dbReference type="EMBL" id="PSL53645.1"/>
    </source>
</evidence>
<accession>A0A2P8I5B3</accession>
<dbReference type="GO" id="GO:0006508">
    <property type="term" value="P:proteolysis"/>
    <property type="evidence" value="ECO:0007669"/>
    <property type="project" value="InterPro"/>
</dbReference>
<feature type="domain" description="Peptidase C14 caspase" evidence="3">
    <location>
        <begin position="2"/>
        <end position="238"/>
    </location>
</feature>
<dbReference type="Gene3D" id="3.40.50.1460">
    <property type="match status" value="1"/>
</dbReference>
<keyword evidence="5" id="KW-1185">Reference proteome</keyword>
<keyword evidence="2" id="KW-0812">Transmembrane</keyword>
<dbReference type="Proteomes" id="UP000241118">
    <property type="component" value="Unassembled WGS sequence"/>
</dbReference>
<dbReference type="SUPFAM" id="SSF82171">
    <property type="entry name" value="DPP6 N-terminal domain-like"/>
    <property type="match status" value="1"/>
</dbReference>
<dbReference type="AlphaFoldDB" id="A0A2P8I5B3"/>
<evidence type="ECO:0000313" key="5">
    <source>
        <dbReference type="Proteomes" id="UP000241118"/>
    </source>
</evidence>
<dbReference type="Gene3D" id="2.130.10.10">
    <property type="entry name" value="YVTN repeat-like/Quinoprotein amine dehydrogenase"/>
    <property type="match status" value="1"/>
</dbReference>
<dbReference type="EMBL" id="PYAX01000008">
    <property type="protein sequence ID" value="PSL53645.1"/>
    <property type="molecule type" value="Genomic_DNA"/>
</dbReference>
<dbReference type="RefSeq" id="WP_106617655.1">
    <property type="nucleotide sequence ID" value="NZ_PYAX01000008.1"/>
</dbReference>
<dbReference type="InterPro" id="IPR018247">
    <property type="entry name" value="EF_Hand_1_Ca_BS"/>
</dbReference>
<evidence type="ECO:0000256" key="2">
    <source>
        <dbReference type="SAM" id="Phobius"/>
    </source>
</evidence>
<dbReference type="InterPro" id="IPR011600">
    <property type="entry name" value="Pept_C14_caspase"/>
</dbReference>
<keyword evidence="2" id="KW-1133">Transmembrane helix</keyword>
<dbReference type="PROSITE" id="PS00018">
    <property type="entry name" value="EF_HAND_1"/>
    <property type="match status" value="1"/>
</dbReference>
<dbReference type="OrthoDB" id="491589at2"/>
<feature type="region of interest" description="Disordered" evidence="1">
    <location>
        <begin position="300"/>
        <end position="324"/>
    </location>
</feature>
<protein>
    <submittedName>
        <fullName evidence="4">Putative caspase-like protein</fullName>
    </submittedName>
</protein>
<gene>
    <name evidence="4" type="ORF">B0I31_10892</name>
</gene>